<dbReference type="PROSITE" id="PS51257">
    <property type="entry name" value="PROKAR_LIPOPROTEIN"/>
    <property type="match status" value="1"/>
</dbReference>
<dbReference type="InterPro" id="IPR010221">
    <property type="entry name" value="VCBS_dom"/>
</dbReference>
<evidence type="ECO:0000313" key="4">
    <source>
        <dbReference type="Proteomes" id="UP000050378"/>
    </source>
</evidence>
<dbReference type="GO" id="GO:0007156">
    <property type="term" value="P:homophilic cell adhesion via plasma membrane adhesion molecules"/>
    <property type="evidence" value="ECO:0007669"/>
    <property type="project" value="InterPro"/>
</dbReference>
<proteinExistence type="predicted"/>
<reference evidence="3 4" key="1">
    <citation type="submission" date="2015-09" db="EMBL/GenBank/DDBJ databases">
        <title>Draft Genome Sequence of Pseudoalteromonas lipolytica UCD-48B.</title>
        <authorList>
            <person name="Krusor M."/>
            <person name="Coil D.A."/>
            <person name="Lang J.M."/>
            <person name="Eisen J.A."/>
            <person name="Alexiev A."/>
        </authorList>
    </citation>
    <scope>NUCLEOTIDE SEQUENCE [LARGE SCALE GENOMIC DNA]</scope>
    <source>
        <strain evidence="3 4">UCD-48B</strain>
    </source>
</reference>
<accession>A0A0P7E5Q7</accession>
<dbReference type="PROSITE" id="PS00430">
    <property type="entry name" value="TONB_DEPENDENT_REC_1"/>
    <property type="match status" value="1"/>
</dbReference>
<dbReference type="EMBL" id="LJTC01000002">
    <property type="protein sequence ID" value="KPM85071.1"/>
    <property type="molecule type" value="Genomic_DNA"/>
</dbReference>
<dbReference type="GO" id="GO:0016020">
    <property type="term" value="C:membrane"/>
    <property type="evidence" value="ECO:0007669"/>
    <property type="project" value="InterPro"/>
</dbReference>
<dbReference type="SUPFAM" id="SSF49313">
    <property type="entry name" value="Cadherin-like"/>
    <property type="match status" value="1"/>
</dbReference>
<organism evidence="3 4">
    <name type="scientific">Pseudoalteromonas lipolytica</name>
    <dbReference type="NCBI Taxonomy" id="570156"/>
    <lineage>
        <taxon>Bacteria</taxon>
        <taxon>Pseudomonadati</taxon>
        <taxon>Pseudomonadota</taxon>
        <taxon>Gammaproteobacteria</taxon>
        <taxon>Alteromonadales</taxon>
        <taxon>Pseudoalteromonadaceae</taxon>
        <taxon>Pseudoalteromonas</taxon>
    </lineage>
</organism>
<feature type="domain" description="Cadherin" evidence="2">
    <location>
        <begin position="39"/>
        <end position="119"/>
    </location>
</feature>
<dbReference type="Pfam" id="PF17963">
    <property type="entry name" value="Big_9"/>
    <property type="match status" value="2"/>
</dbReference>
<dbReference type="Proteomes" id="UP000050378">
    <property type="component" value="Unassembled WGS sequence"/>
</dbReference>
<protein>
    <recommendedName>
        <fullName evidence="2">Cadherin domain-containing protein</fullName>
    </recommendedName>
</protein>
<dbReference type="GO" id="GO:0005509">
    <property type="term" value="F:calcium ion binding"/>
    <property type="evidence" value="ECO:0007669"/>
    <property type="project" value="InterPro"/>
</dbReference>
<evidence type="ECO:0000259" key="2">
    <source>
        <dbReference type="PROSITE" id="PS50268"/>
    </source>
</evidence>
<sequence length="919" mass="100018">MTNRIKYLPLVIAFALTGCGGSDSNNAPEFTSNSAFTLDEDTSITGQVVATGDNAVSYTLGSAASNGIFALNADGSFSYTPKEDFAGQDTVTVTATDGSLSTDAVLTFTVNNVNDAPTLTSQSITVTTSTTTEGTLVFNDVDGDTVTVSLVTAPANGTLTLDEQTGEFLFTADTLSEINDSFVIEFTDGIISSPISATIELKPSYVTNEDKLNYYYSSNNSHLKQAQAISDNINDDVYMDEVNTQLAIGYLIAGFAEKADEHFSKISAIDTKAKAYLDAAKSLDLVSLSERALTFRQDAATLYNQYLAEKGLDNISSSDPGFYLTLTNQYNTAGQTEYAQAMLDTLKLYANEVYTEEYNATYIRFISAIKKTVESSKDQYAATHTETVRNEGVKVTQAMAELSEKIGYFTQKSGDYKGQPTERMRVLYIAWAAQSFIQLNEVDLAKYYTNLALSYYGVVGFDNTYSFTASPYAEATLATYTYPLEVLTANIKALYDVELSNNPAFALLTDQDDKDDAIEFSFAYEVANKLQAGISIEDAVQNAKEYFMSGETPNAKSFYQTLITSSGQPGAADILRVRGENELGLILTDYAANILFSEEYVLNETNAYYVTGIFGCGGLVDFTLSLGGEEQANIFAQRCAEVIDSYFIENNTNFSTSSAAYALNQQLAIFGFVSQNDSVAITAERLNTQINLIEEKQTQIEWRLSSLGYLVQAGLIDMALNWLDISLTTLQSEQSNLDINDYKTLLDKVLYATLSTSETSGGLFKSYSLTSSLARFQVNNEQYASAYAETIEMLKPFVANANTFVLLQTDKVIQSNLETLLTFQARLGNDAAVKELIDHSVNAEADKLSLTALYANLVAKKDDFPASSIASIDTDHDGKPNFFLSSASEQAIAESGLIADNDADNDGIEDSIDVTPLGE</sequence>
<dbReference type="InterPro" id="IPR015919">
    <property type="entry name" value="Cadherin-like_sf"/>
</dbReference>
<feature type="compositionally biased region" description="Acidic residues" evidence="1">
    <location>
        <begin position="901"/>
        <end position="912"/>
    </location>
</feature>
<dbReference type="AlphaFoldDB" id="A0A0P7E5Q7"/>
<name>A0A0P7E5Q7_9GAMM</name>
<dbReference type="PATRIC" id="fig|570156.3.peg.934"/>
<dbReference type="Gene3D" id="2.60.40.10">
    <property type="entry name" value="Immunoglobulins"/>
    <property type="match status" value="1"/>
</dbReference>
<dbReference type="InterPro" id="IPR010916">
    <property type="entry name" value="TonB_box_CS"/>
</dbReference>
<dbReference type="NCBIfam" id="TIGR01965">
    <property type="entry name" value="VCBS_repeat"/>
    <property type="match status" value="1"/>
</dbReference>
<dbReference type="InterPro" id="IPR002126">
    <property type="entry name" value="Cadherin-like_dom"/>
</dbReference>
<dbReference type="PROSITE" id="PS50268">
    <property type="entry name" value="CADHERIN_2"/>
    <property type="match status" value="1"/>
</dbReference>
<comment type="caution">
    <text evidence="3">The sequence shown here is derived from an EMBL/GenBank/DDBJ whole genome shotgun (WGS) entry which is preliminary data.</text>
</comment>
<dbReference type="OrthoDB" id="6231808at2"/>
<dbReference type="STRING" id="570156.AOG27_04730"/>
<dbReference type="InterPro" id="IPR013783">
    <property type="entry name" value="Ig-like_fold"/>
</dbReference>
<gene>
    <name evidence="3" type="ORF">AOG27_04730</name>
</gene>
<feature type="region of interest" description="Disordered" evidence="1">
    <location>
        <begin position="900"/>
        <end position="919"/>
    </location>
</feature>
<dbReference type="RefSeq" id="WP_054551830.1">
    <property type="nucleotide sequence ID" value="NZ_LJTC01000002.1"/>
</dbReference>
<evidence type="ECO:0000256" key="1">
    <source>
        <dbReference type="SAM" id="MobiDB-lite"/>
    </source>
</evidence>
<evidence type="ECO:0000313" key="3">
    <source>
        <dbReference type="EMBL" id="KPM85071.1"/>
    </source>
</evidence>